<dbReference type="Proteomes" id="UP000232003">
    <property type="component" value="Plasmid pNFSY08"/>
</dbReference>
<gene>
    <name evidence="2" type="ORF">COO91_10655</name>
</gene>
<accession>A0A2K8T9T8</accession>
<dbReference type="Pfam" id="PF02643">
    <property type="entry name" value="DUF192"/>
    <property type="match status" value="1"/>
</dbReference>
<dbReference type="InterPro" id="IPR038695">
    <property type="entry name" value="Saro_0823-like_sf"/>
</dbReference>
<protein>
    <recommendedName>
        <fullName evidence="4">DUF192 domain-containing protein</fullName>
    </recommendedName>
</protein>
<evidence type="ECO:0000256" key="1">
    <source>
        <dbReference type="SAM" id="Phobius"/>
    </source>
</evidence>
<keyword evidence="1" id="KW-0812">Transmembrane</keyword>
<dbReference type="EMBL" id="CP024793">
    <property type="protein sequence ID" value="AUB44432.1"/>
    <property type="molecule type" value="Genomic_DNA"/>
</dbReference>
<dbReference type="PANTHER" id="PTHR37953:SF1">
    <property type="entry name" value="UPF0127 PROTEIN MJ1496"/>
    <property type="match status" value="1"/>
</dbReference>
<dbReference type="InterPro" id="IPR003795">
    <property type="entry name" value="DUF192"/>
</dbReference>
<geneLocation type="plasmid" evidence="3">
    <name>pnfsy08</name>
</geneLocation>
<sequence>MKTLKINSEKDLYVAAFNLLNILGPVAGVSIIIGTVALGYVQTRPQDLPVTHILTYGDCTFKLSVASTPEQLKKGLKFRASLNGDHGMLFNLGGEIYNVPFWMYKVNFPLDIFFLLDNVVTTAVYNAQPCYKTPCPIYKGKVANQVLELATGAANIKVGDRLNIQPLSKKAGGRGQEAGGELPDADGLATTTLSLKYRDQTGLRFKTRTPN</sequence>
<keyword evidence="1" id="KW-1133">Transmembrane helix</keyword>
<feature type="transmembrane region" description="Helical" evidence="1">
    <location>
        <begin position="12"/>
        <end position="41"/>
    </location>
</feature>
<dbReference type="OrthoDB" id="5526466at2"/>
<proteinExistence type="predicted"/>
<keyword evidence="2" id="KW-0614">Plasmid</keyword>
<evidence type="ECO:0008006" key="4">
    <source>
        <dbReference type="Google" id="ProtNLM"/>
    </source>
</evidence>
<dbReference type="AlphaFoldDB" id="A0A2K8T9T8"/>
<reference evidence="2 3" key="1">
    <citation type="submission" date="2017-11" db="EMBL/GenBank/DDBJ databases">
        <title>Complete genome of a free-living desiccation-tolerant cyanobacterium and its photosynthetic adaptation to extreme terrestrial habitat.</title>
        <authorList>
            <person name="Shang J."/>
        </authorList>
    </citation>
    <scope>NUCLEOTIDE SEQUENCE [LARGE SCALE GENOMIC DNA]</scope>
    <source>
        <strain evidence="2 3">CCNUN1</strain>
        <plasmid evidence="3">pnfsy08</plasmid>
    </source>
</reference>
<dbReference type="Gene3D" id="2.60.120.1140">
    <property type="entry name" value="Protein of unknown function DUF192"/>
    <property type="match status" value="1"/>
</dbReference>
<evidence type="ECO:0000313" key="3">
    <source>
        <dbReference type="Proteomes" id="UP000232003"/>
    </source>
</evidence>
<dbReference type="KEGG" id="nfl:COO91_10655"/>
<keyword evidence="3" id="KW-1185">Reference proteome</keyword>
<name>A0A2K8T9T8_9NOSO</name>
<organism evidence="2 3">
    <name type="scientific">Nostoc flagelliforme CCNUN1</name>
    <dbReference type="NCBI Taxonomy" id="2038116"/>
    <lineage>
        <taxon>Bacteria</taxon>
        <taxon>Bacillati</taxon>
        <taxon>Cyanobacteriota</taxon>
        <taxon>Cyanophyceae</taxon>
        <taxon>Nostocales</taxon>
        <taxon>Nostocaceae</taxon>
        <taxon>Nostoc</taxon>
    </lineage>
</organism>
<keyword evidence="1" id="KW-0472">Membrane</keyword>
<evidence type="ECO:0000313" key="2">
    <source>
        <dbReference type="EMBL" id="AUB44432.1"/>
    </source>
</evidence>
<dbReference type="RefSeq" id="WP_100904156.1">
    <property type="nucleotide sequence ID" value="NZ_CAWNNC010000009.1"/>
</dbReference>
<dbReference type="PANTHER" id="PTHR37953">
    <property type="entry name" value="UPF0127 PROTEIN MJ1496"/>
    <property type="match status" value="1"/>
</dbReference>